<evidence type="ECO:0000313" key="2">
    <source>
        <dbReference type="EMBL" id="ESO12793.1"/>
    </source>
</evidence>
<dbReference type="EMBL" id="AMQM01000240">
    <property type="status" value="NOT_ANNOTATED_CDS"/>
    <property type="molecule type" value="Genomic_DNA"/>
</dbReference>
<protein>
    <submittedName>
        <fullName evidence="2 3">Uncharacterized protein</fullName>
    </submittedName>
</protein>
<dbReference type="HOGENOM" id="CLU_2252892_0_0_1"/>
<reference evidence="4" key="1">
    <citation type="submission" date="2012-12" db="EMBL/GenBank/DDBJ databases">
        <authorList>
            <person name="Hellsten U."/>
            <person name="Grimwood J."/>
            <person name="Chapman J.A."/>
            <person name="Shapiro H."/>
            <person name="Aerts A."/>
            <person name="Otillar R.P."/>
            <person name="Terry A.Y."/>
            <person name="Boore J.L."/>
            <person name="Simakov O."/>
            <person name="Marletaz F."/>
            <person name="Cho S.-J."/>
            <person name="Edsinger-Gonzales E."/>
            <person name="Havlak P."/>
            <person name="Kuo D.-H."/>
            <person name="Larsson T."/>
            <person name="Lv J."/>
            <person name="Arendt D."/>
            <person name="Savage R."/>
            <person name="Osoegawa K."/>
            <person name="de Jong P."/>
            <person name="Lindberg D.R."/>
            <person name="Seaver E.C."/>
            <person name="Weisblat D.A."/>
            <person name="Putnam N.H."/>
            <person name="Grigoriev I.V."/>
            <person name="Rokhsar D.S."/>
        </authorList>
    </citation>
    <scope>NUCLEOTIDE SEQUENCE</scope>
</reference>
<dbReference type="RefSeq" id="XP_009009513.1">
    <property type="nucleotide sequence ID" value="XM_009011265.1"/>
</dbReference>
<evidence type="ECO:0000313" key="3">
    <source>
        <dbReference type="EnsemblMetazoa" id="HelroP159378"/>
    </source>
</evidence>
<dbReference type="EMBL" id="KB095811">
    <property type="protein sequence ID" value="ESO12793.1"/>
    <property type="molecule type" value="Genomic_DNA"/>
</dbReference>
<organism evidence="3 4">
    <name type="scientific">Helobdella robusta</name>
    <name type="common">Californian leech</name>
    <dbReference type="NCBI Taxonomy" id="6412"/>
    <lineage>
        <taxon>Eukaryota</taxon>
        <taxon>Metazoa</taxon>
        <taxon>Spiralia</taxon>
        <taxon>Lophotrochozoa</taxon>
        <taxon>Annelida</taxon>
        <taxon>Clitellata</taxon>
        <taxon>Hirudinea</taxon>
        <taxon>Rhynchobdellida</taxon>
        <taxon>Glossiphoniidae</taxon>
        <taxon>Helobdella</taxon>
    </lineage>
</organism>
<dbReference type="AlphaFoldDB" id="T1ENZ2"/>
<feature type="compositionally biased region" description="Gly residues" evidence="1">
    <location>
        <begin position="16"/>
        <end position="31"/>
    </location>
</feature>
<reference evidence="2 4" key="2">
    <citation type="journal article" date="2013" name="Nature">
        <title>Insights into bilaterian evolution from three spiralian genomes.</title>
        <authorList>
            <person name="Simakov O."/>
            <person name="Marletaz F."/>
            <person name="Cho S.J."/>
            <person name="Edsinger-Gonzales E."/>
            <person name="Havlak P."/>
            <person name="Hellsten U."/>
            <person name="Kuo D.H."/>
            <person name="Larsson T."/>
            <person name="Lv J."/>
            <person name="Arendt D."/>
            <person name="Savage R."/>
            <person name="Osoegawa K."/>
            <person name="de Jong P."/>
            <person name="Grimwood J."/>
            <person name="Chapman J.A."/>
            <person name="Shapiro H."/>
            <person name="Aerts A."/>
            <person name="Otillar R.P."/>
            <person name="Terry A.Y."/>
            <person name="Boore J.L."/>
            <person name="Grigoriev I.V."/>
            <person name="Lindberg D.R."/>
            <person name="Seaver E.C."/>
            <person name="Weisblat D.A."/>
            <person name="Putnam N.H."/>
            <person name="Rokhsar D.S."/>
        </authorList>
    </citation>
    <scope>NUCLEOTIDE SEQUENCE</scope>
</reference>
<reference evidence="3" key="3">
    <citation type="submission" date="2015-06" db="UniProtKB">
        <authorList>
            <consortium name="EnsemblMetazoa"/>
        </authorList>
    </citation>
    <scope>IDENTIFICATION</scope>
</reference>
<name>T1ENZ2_HELRO</name>
<dbReference type="CTD" id="20198292"/>
<keyword evidence="4" id="KW-1185">Reference proteome</keyword>
<evidence type="ECO:0000313" key="4">
    <source>
        <dbReference type="Proteomes" id="UP000015101"/>
    </source>
</evidence>
<dbReference type="EnsemblMetazoa" id="HelroT159378">
    <property type="protein sequence ID" value="HelroP159378"/>
    <property type="gene ID" value="HelroG159378"/>
</dbReference>
<sequence>MTEISSVKLEEEDMRGGGGGGGGGGTEGTGKGKYTMRRVNRNQTIIETVTTNSTVKESSIVSIVYKNDKPVNCSQKISTNNDVTVDDAVKVFSNSTIEKLNHPK</sequence>
<dbReference type="Proteomes" id="UP000015101">
    <property type="component" value="Unassembled WGS sequence"/>
</dbReference>
<dbReference type="KEGG" id="hro:HELRODRAFT_159378"/>
<feature type="region of interest" description="Disordered" evidence="1">
    <location>
        <begin position="1"/>
        <end position="39"/>
    </location>
</feature>
<evidence type="ECO:0000256" key="1">
    <source>
        <dbReference type="SAM" id="MobiDB-lite"/>
    </source>
</evidence>
<dbReference type="GeneID" id="20198292"/>
<accession>T1ENZ2</accession>
<dbReference type="InParanoid" id="T1ENZ2"/>
<gene>
    <name evidence="3" type="primary">20198292</name>
    <name evidence="2" type="ORF">HELRODRAFT_159378</name>
</gene>
<proteinExistence type="predicted"/>